<dbReference type="WBParaSite" id="PS1159_v2.g24258.t1">
    <property type="protein sequence ID" value="PS1159_v2.g24258.t1"/>
    <property type="gene ID" value="PS1159_v2.g24258"/>
</dbReference>
<proteinExistence type="predicted"/>
<name>A0AC35G5W0_9BILA</name>
<sequence>MKIIVECGAASAAGRSMIAYETKTNIRIYFNQIMIENHYPKANIVHHIALDPSTGNLQLLTFNIMHVELCDNREVSGNQFQQRLTRYIERDSGIKGADMIENIDKVPENEETLRQALV</sequence>
<protein>
    <submittedName>
        <fullName evidence="2">HNH endonuclease</fullName>
    </submittedName>
</protein>
<evidence type="ECO:0000313" key="1">
    <source>
        <dbReference type="Proteomes" id="UP000887580"/>
    </source>
</evidence>
<reference evidence="2" key="1">
    <citation type="submission" date="2022-11" db="UniProtKB">
        <authorList>
            <consortium name="WormBaseParasite"/>
        </authorList>
    </citation>
    <scope>IDENTIFICATION</scope>
</reference>
<accession>A0AC35G5W0</accession>
<evidence type="ECO:0000313" key="2">
    <source>
        <dbReference type="WBParaSite" id="PS1159_v2.g24258.t1"/>
    </source>
</evidence>
<organism evidence="1 2">
    <name type="scientific">Panagrolaimus sp. PS1159</name>
    <dbReference type="NCBI Taxonomy" id="55785"/>
    <lineage>
        <taxon>Eukaryota</taxon>
        <taxon>Metazoa</taxon>
        <taxon>Ecdysozoa</taxon>
        <taxon>Nematoda</taxon>
        <taxon>Chromadorea</taxon>
        <taxon>Rhabditida</taxon>
        <taxon>Tylenchina</taxon>
        <taxon>Panagrolaimomorpha</taxon>
        <taxon>Panagrolaimoidea</taxon>
        <taxon>Panagrolaimidae</taxon>
        <taxon>Panagrolaimus</taxon>
    </lineage>
</organism>
<dbReference type="Proteomes" id="UP000887580">
    <property type="component" value="Unplaced"/>
</dbReference>